<organism evidence="1">
    <name type="scientific">Schaalia odontolytica</name>
    <dbReference type="NCBI Taxonomy" id="1660"/>
    <lineage>
        <taxon>Bacteria</taxon>
        <taxon>Bacillati</taxon>
        <taxon>Actinomycetota</taxon>
        <taxon>Actinomycetes</taxon>
        <taxon>Actinomycetales</taxon>
        <taxon>Actinomycetaceae</taxon>
        <taxon>Schaalia</taxon>
    </lineage>
</organism>
<protein>
    <submittedName>
        <fullName evidence="1">Uncharacterized protein</fullName>
    </submittedName>
</protein>
<accession>A0A6N2QY40</accession>
<gene>
    <name evidence="1" type="ORF">AOLFYP35_00089</name>
</gene>
<reference evidence="1" key="1">
    <citation type="submission" date="2019-11" db="EMBL/GenBank/DDBJ databases">
        <authorList>
            <person name="Feng L."/>
        </authorList>
    </citation>
    <scope>NUCLEOTIDE SEQUENCE</scope>
    <source>
        <strain evidence="1">AodontolyticusLFYP35</strain>
    </source>
</reference>
<sequence>MDRSHLSLMGSPEASKRAILARLLRRGRESAVIDRAFCRVILQIPSAGAWNELFEGGSHEQPHAGRTDPF</sequence>
<name>A0A6N2QY40_9ACTO</name>
<dbReference type="EMBL" id="CACRSM010000001">
    <property type="protein sequence ID" value="VYS73533.1"/>
    <property type="molecule type" value="Genomic_DNA"/>
</dbReference>
<dbReference type="AlphaFoldDB" id="A0A6N2QY40"/>
<evidence type="ECO:0000313" key="1">
    <source>
        <dbReference type="EMBL" id="VYS73533.1"/>
    </source>
</evidence>
<proteinExistence type="predicted"/>